<keyword evidence="5 9" id="KW-0064">Aspartyl protease</keyword>
<dbReference type="UniPathway" id="UPA00665"/>
<dbReference type="Pfam" id="PF01252">
    <property type="entry name" value="Peptidase_A8"/>
    <property type="match status" value="1"/>
</dbReference>
<reference evidence="12 13" key="1">
    <citation type="submission" date="2018-01" db="EMBL/GenBank/DDBJ databases">
        <title>Whole genome analyses suggest that Burkholderia sensu lato contains two further novel genera in the rhizoxinica-symbiotica group Mycetohabitans gen. nov., and Trinickia gen. nov.: implications for the evolution of diazotrophy and nodulation in the Burkholderiaceae.</title>
        <authorList>
            <person name="Estrada-de los Santos P."/>
            <person name="Palmer M."/>
            <person name="Chavez-Ramirez B."/>
            <person name="Beukes C."/>
            <person name="Steenkamp E.T."/>
            <person name="Hirsch A.M."/>
            <person name="Manyaka P."/>
            <person name="Maluk M."/>
            <person name="Lafos M."/>
            <person name="Crook M."/>
            <person name="Gross E."/>
            <person name="Simon M.F."/>
            <person name="Bueno dos Reis Junior F."/>
            <person name="Poole P.S."/>
            <person name="Venter S.N."/>
            <person name="James E.K."/>
        </authorList>
    </citation>
    <scope>NUCLEOTIDE SEQUENCE [LARGE SCALE GENOMIC DNA]</scope>
    <source>
        <strain evidence="12 13">GIMN1.004</strain>
    </source>
</reference>
<comment type="catalytic activity">
    <reaction evidence="9 10">
        <text>Release of signal peptides from bacterial membrane prolipoproteins. Hydrolyzes -Xaa-Yaa-Zaa-|-(S,diacylglyceryl)Cys-, in which Xaa is hydrophobic (preferably Leu), and Yaa (Ala or Ser) and Zaa (Gly or Ala) have small, neutral side chains.</text>
        <dbReference type="EC" id="3.4.23.36"/>
    </reaction>
</comment>
<accession>A0A2N7VF06</accession>
<dbReference type="HAMAP" id="MF_00161">
    <property type="entry name" value="LspA"/>
    <property type="match status" value="1"/>
</dbReference>
<dbReference type="EMBL" id="PNYA01000029">
    <property type="protein sequence ID" value="PMS15749.1"/>
    <property type="molecule type" value="Genomic_DNA"/>
</dbReference>
<evidence type="ECO:0000256" key="6">
    <source>
        <dbReference type="ARBA" id="ARBA00022801"/>
    </source>
</evidence>
<evidence type="ECO:0000313" key="13">
    <source>
        <dbReference type="Proteomes" id="UP000235616"/>
    </source>
</evidence>
<comment type="function">
    <text evidence="9 10">This protein specifically catalyzes the removal of signal peptides from prolipoproteins.</text>
</comment>
<dbReference type="OrthoDB" id="9810259at2"/>
<feature type="transmembrane region" description="Helical" evidence="9">
    <location>
        <begin position="38"/>
        <end position="59"/>
    </location>
</feature>
<keyword evidence="7 9" id="KW-1133">Transmembrane helix</keyword>
<dbReference type="PANTHER" id="PTHR33695:SF1">
    <property type="entry name" value="LIPOPROTEIN SIGNAL PEPTIDASE"/>
    <property type="match status" value="1"/>
</dbReference>
<dbReference type="GO" id="GO:0006508">
    <property type="term" value="P:proteolysis"/>
    <property type="evidence" value="ECO:0007669"/>
    <property type="project" value="UniProtKB-KW"/>
</dbReference>
<evidence type="ECO:0000256" key="4">
    <source>
        <dbReference type="ARBA" id="ARBA00022692"/>
    </source>
</evidence>
<dbReference type="GO" id="GO:0004190">
    <property type="term" value="F:aspartic-type endopeptidase activity"/>
    <property type="evidence" value="ECO:0007669"/>
    <property type="project" value="UniProtKB-UniRule"/>
</dbReference>
<comment type="pathway">
    <text evidence="9">Protein modification; lipoprotein biosynthesis (signal peptide cleavage).</text>
</comment>
<sequence length="170" mass="18120">MGTKQRLITTLLFAALWIIADQLTKIVFKHVLTPGEVVSFFAGSVLVFPIYNHGAFLSVGAEMSDATRNIVFTYGVLAILIGMVAWVLRSSRLSRGEVIAIGCILGGGFSNVLDRFVYGGRVFDFLNVGIGQLRTGVFNVADMGIMLGVALLLLRAGKRGDASPGAAKTP</sequence>
<feature type="active site" evidence="9">
    <location>
        <position position="124"/>
    </location>
</feature>
<dbReference type="InterPro" id="IPR001872">
    <property type="entry name" value="Peptidase_A8"/>
</dbReference>
<dbReference type="PROSITE" id="PS00855">
    <property type="entry name" value="SPASE_II"/>
    <property type="match status" value="1"/>
</dbReference>
<protein>
    <recommendedName>
        <fullName evidence="9">Lipoprotein signal peptidase</fullName>
        <ecNumber evidence="9">3.4.23.36</ecNumber>
    </recommendedName>
    <alternativeName>
        <fullName evidence="9">Prolipoprotein signal peptidase</fullName>
    </alternativeName>
    <alternativeName>
        <fullName evidence="9">Signal peptidase II</fullName>
        <shortName evidence="9">SPase II</shortName>
    </alternativeName>
</protein>
<evidence type="ECO:0000256" key="2">
    <source>
        <dbReference type="ARBA" id="ARBA00022475"/>
    </source>
</evidence>
<keyword evidence="4 9" id="KW-0812">Transmembrane</keyword>
<keyword evidence="13" id="KW-1185">Reference proteome</keyword>
<dbReference type="NCBIfam" id="TIGR00077">
    <property type="entry name" value="lspA"/>
    <property type="match status" value="1"/>
</dbReference>
<feature type="transmembrane region" description="Helical" evidence="9">
    <location>
        <begin position="136"/>
        <end position="154"/>
    </location>
</feature>
<name>A0A2N7VF06_9BURK</name>
<dbReference type="PRINTS" id="PR00781">
    <property type="entry name" value="LIPOSIGPTASE"/>
</dbReference>
<comment type="similarity">
    <text evidence="1 9 11">Belongs to the peptidase A8 family.</text>
</comment>
<evidence type="ECO:0000256" key="1">
    <source>
        <dbReference type="ARBA" id="ARBA00006139"/>
    </source>
</evidence>
<keyword evidence="8 9" id="KW-0472">Membrane</keyword>
<proteinExistence type="inferred from homology"/>
<evidence type="ECO:0000256" key="3">
    <source>
        <dbReference type="ARBA" id="ARBA00022670"/>
    </source>
</evidence>
<organism evidence="12 13">
    <name type="scientific">Trinickia dabaoshanensis</name>
    <dbReference type="NCBI Taxonomy" id="564714"/>
    <lineage>
        <taxon>Bacteria</taxon>
        <taxon>Pseudomonadati</taxon>
        <taxon>Pseudomonadota</taxon>
        <taxon>Betaproteobacteria</taxon>
        <taxon>Burkholderiales</taxon>
        <taxon>Burkholderiaceae</taxon>
        <taxon>Trinickia</taxon>
    </lineage>
</organism>
<keyword evidence="3 9" id="KW-0645">Protease</keyword>
<keyword evidence="2 9" id="KW-1003">Cell membrane</keyword>
<comment type="caution">
    <text evidence="12">The sequence shown here is derived from an EMBL/GenBank/DDBJ whole genome shotgun (WGS) entry which is preliminary data.</text>
</comment>
<dbReference type="GO" id="GO:0005886">
    <property type="term" value="C:plasma membrane"/>
    <property type="evidence" value="ECO:0007669"/>
    <property type="project" value="UniProtKB-SubCell"/>
</dbReference>
<dbReference type="AlphaFoldDB" id="A0A2N7VF06"/>
<evidence type="ECO:0000256" key="9">
    <source>
        <dbReference type="HAMAP-Rule" id="MF_00161"/>
    </source>
</evidence>
<feature type="transmembrane region" description="Helical" evidence="9">
    <location>
        <begin position="71"/>
        <end position="88"/>
    </location>
</feature>
<evidence type="ECO:0000256" key="5">
    <source>
        <dbReference type="ARBA" id="ARBA00022750"/>
    </source>
</evidence>
<dbReference type="EC" id="3.4.23.36" evidence="9"/>
<feature type="active site" evidence="9">
    <location>
        <position position="142"/>
    </location>
</feature>
<evidence type="ECO:0000256" key="10">
    <source>
        <dbReference type="RuleBase" id="RU000594"/>
    </source>
</evidence>
<evidence type="ECO:0000256" key="11">
    <source>
        <dbReference type="RuleBase" id="RU004181"/>
    </source>
</evidence>
<comment type="subcellular location">
    <subcellularLocation>
        <location evidence="9">Cell membrane</location>
        <topology evidence="9">Multi-pass membrane protein</topology>
    </subcellularLocation>
</comment>
<dbReference type="PANTHER" id="PTHR33695">
    <property type="entry name" value="LIPOPROTEIN SIGNAL PEPTIDASE"/>
    <property type="match status" value="1"/>
</dbReference>
<keyword evidence="6 9" id="KW-0378">Hydrolase</keyword>
<gene>
    <name evidence="9 12" type="primary">lspA</name>
    <name evidence="12" type="ORF">C0Z18_26190</name>
</gene>
<evidence type="ECO:0000256" key="8">
    <source>
        <dbReference type="ARBA" id="ARBA00023136"/>
    </source>
</evidence>
<dbReference type="Proteomes" id="UP000235616">
    <property type="component" value="Unassembled WGS sequence"/>
</dbReference>
<evidence type="ECO:0000256" key="7">
    <source>
        <dbReference type="ARBA" id="ARBA00022989"/>
    </source>
</evidence>
<comment type="caution">
    <text evidence="9">Lacks conserved residue(s) required for the propagation of feature annotation.</text>
</comment>
<evidence type="ECO:0000313" key="12">
    <source>
        <dbReference type="EMBL" id="PMS15749.1"/>
    </source>
</evidence>